<feature type="transmembrane region" description="Helical" evidence="5">
    <location>
        <begin position="765"/>
        <end position="785"/>
    </location>
</feature>
<evidence type="ECO:0000313" key="8">
    <source>
        <dbReference type="Proteomes" id="UP000694300"/>
    </source>
</evidence>
<keyword evidence="4 5" id="KW-0472">Membrane</keyword>
<feature type="transmembrane region" description="Helical" evidence="5">
    <location>
        <begin position="629"/>
        <end position="649"/>
    </location>
</feature>
<feature type="transmembrane region" description="Helical" evidence="5">
    <location>
        <begin position="68"/>
        <end position="87"/>
    </location>
</feature>
<dbReference type="InterPro" id="IPR044492">
    <property type="entry name" value="P_typ_ATPase_HD_dom"/>
</dbReference>
<evidence type="ECO:0000256" key="5">
    <source>
        <dbReference type="SAM" id="Phobius"/>
    </source>
</evidence>
<comment type="caution">
    <text evidence="7">The sequence shown here is derived from an EMBL/GenBank/DDBJ whole genome shotgun (WGS) entry which is preliminary data.</text>
</comment>
<gene>
    <name evidence="7" type="ORF">I4I82_14575</name>
</gene>
<dbReference type="SFLD" id="SFLDF00027">
    <property type="entry name" value="p-type_atpase"/>
    <property type="match status" value="1"/>
</dbReference>
<keyword evidence="3 5" id="KW-1133">Transmembrane helix</keyword>
<evidence type="ECO:0000256" key="1">
    <source>
        <dbReference type="ARBA" id="ARBA00004141"/>
    </source>
</evidence>
<dbReference type="PROSITE" id="PS00154">
    <property type="entry name" value="ATPASE_E1_E2"/>
    <property type="match status" value="1"/>
</dbReference>
<dbReference type="EMBL" id="JADQDF010000001">
    <property type="protein sequence ID" value="MBW0128895.1"/>
    <property type="molecule type" value="Genomic_DNA"/>
</dbReference>
<name>A0ABS6U9H8_9PSEU</name>
<comment type="subcellular location">
    <subcellularLocation>
        <location evidence="1">Membrane</location>
        <topology evidence="1">Multi-pass membrane protein</topology>
    </subcellularLocation>
</comment>
<evidence type="ECO:0000256" key="3">
    <source>
        <dbReference type="ARBA" id="ARBA00022989"/>
    </source>
</evidence>
<dbReference type="NCBIfam" id="TIGR01494">
    <property type="entry name" value="ATPase_P-type"/>
    <property type="match status" value="2"/>
</dbReference>
<evidence type="ECO:0000256" key="2">
    <source>
        <dbReference type="ARBA" id="ARBA00022692"/>
    </source>
</evidence>
<feature type="transmembrane region" description="Helical" evidence="5">
    <location>
        <begin position="251"/>
        <end position="272"/>
    </location>
</feature>
<dbReference type="RefSeq" id="WP_218589944.1">
    <property type="nucleotide sequence ID" value="NZ_JADQDE010000034.1"/>
</dbReference>
<feature type="transmembrane region" description="Helical" evidence="5">
    <location>
        <begin position="797"/>
        <end position="816"/>
    </location>
</feature>
<reference evidence="7 8" key="1">
    <citation type="submission" date="2020-11" db="EMBL/GenBank/DDBJ databases">
        <title>Pseudonocardia abyssalis sp. nov. and Pseudonocardia oceani sp. nov., description and phylogenomic analysis of two novel actinomycetes isolated from the deep Southern Ocean.</title>
        <authorList>
            <person name="Parra J."/>
        </authorList>
    </citation>
    <scope>NUCLEOTIDE SEQUENCE [LARGE SCALE GENOMIC DNA]</scope>
    <source>
        <strain evidence="8">KRD185</strain>
    </source>
</reference>
<organism evidence="7 8">
    <name type="scientific">Pseudonocardia oceani</name>
    <dbReference type="NCBI Taxonomy" id="2792013"/>
    <lineage>
        <taxon>Bacteria</taxon>
        <taxon>Bacillati</taxon>
        <taxon>Actinomycetota</taxon>
        <taxon>Actinomycetes</taxon>
        <taxon>Pseudonocardiales</taxon>
        <taxon>Pseudonocardiaceae</taxon>
        <taxon>Pseudonocardia</taxon>
    </lineage>
</organism>
<feature type="transmembrane region" description="Helical" evidence="5">
    <location>
        <begin position="599"/>
        <end position="623"/>
    </location>
</feature>
<feature type="transmembrane region" description="Helical" evidence="5">
    <location>
        <begin position="661"/>
        <end position="682"/>
    </location>
</feature>
<dbReference type="InterPro" id="IPR001757">
    <property type="entry name" value="P_typ_ATPase"/>
</dbReference>
<dbReference type="Pfam" id="PF00122">
    <property type="entry name" value="E1-E2_ATPase"/>
    <property type="match status" value="1"/>
</dbReference>
<feature type="domain" description="P-type ATPase A" evidence="6">
    <location>
        <begin position="100"/>
        <end position="199"/>
    </location>
</feature>
<dbReference type="InterPro" id="IPR018303">
    <property type="entry name" value="ATPase_P-typ_P_site"/>
</dbReference>
<dbReference type="InterPro" id="IPR059000">
    <property type="entry name" value="ATPase_P-type_domA"/>
</dbReference>
<sequence length="849" mass="89895">MTDDVTVPEGLTSVEAEQRRKHGEANTAATRASRTYGQILRTNVFSFYNSILFVIGAALLSLGRYSDALVSVGLGLINAVLSSIQELRAKRKLDRLQLLDQAEVTVVRDGVDVRLAPERVVRGDVVHVRAGDQIVVDGPLLSGRGDRLETDESLLTGESDPVVKRVGDDLLSGSFCSGGEGYQLARDVGAASHANKLTTEARVPSSDKTPLQLRMEFVVRLVMVLVALMSITILAQAAMEGFALLRVVQTSAVLSGLVPYGLFFLIAVAYTVGASRIAGRGALIQQVNAVESISNIDVLCTDKTGTLTSGRLRLDSVEPLSGHGEADVRGVLGSLARSGSAPNLTSEALAAALPGKAWTVRQEVPFTSALRWSGVAGEDGTYVLGAPDALAPALSGAPLTERVAEHAGQGLRVLVLARAGDDLRDTRDRPLLPPLTPLALVTLSDELRPDVADTIAGLREQGVTMKVLSGDDPRTVAALARQAGLDSGVPVNGADIDALTDAELDALVDTSAVFGRVAPHQKERIVDALRRGGHYVAMIGDGVNDARALKRAHVGVAMRSGSGVTRDVADIVLVEDSFAALLPAQREGRKIINGIATSMFVFLTRVTTQALVILAVTLLGLGFPYEPTQVGLTLLTVGVPTFFLTLWAPSTPPARDLLGSLARFVLPASVVTAGFSVVVYSYHYLSLVTILGEADTPAFVIEEFEGYTGLAPTDAGFALAGATLGAQTALSTFVTFASFGLLLFLFPPNRLFAAWTRPTSDRRPAIMVALLVAAFFVVLYTPYLSSYFGITDPARPIWTTVVPGLVLWFLALTAAFRWRLMDRMLGLGTLPPPDRSPARTPAEGPTAGP</sequence>
<accession>A0ABS6U9H8</accession>
<evidence type="ECO:0000259" key="6">
    <source>
        <dbReference type="Pfam" id="PF00122"/>
    </source>
</evidence>
<feature type="transmembrane region" description="Helical" evidence="5">
    <location>
        <begin position="217"/>
        <end position="239"/>
    </location>
</feature>
<feature type="transmembrane region" description="Helical" evidence="5">
    <location>
        <begin position="44"/>
        <end position="62"/>
    </location>
</feature>
<dbReference type="Proteomes" id="UP000694300">
    <property type="component" value="Unassembled WGS sequence"/>
</dbReference>
<dbReference type="SFLD" id="SFLDS00003">
    <property type="entry name" value="Haloacid_Dehalogenase"/>
    <property type="match status" value="1"/>
</dbReference>
<feature type="transmembrane region" description="Helical" evidence="5">
    <location>
        <begin position="717"/>
        <end position="745"/>
    </location>
</feature>
<evidence type="ECO:0000313" key="7">
    <source>
        <dbReference type="EMBL" id="MBW0128895.1"/>
    </source>
</evidence>
<keyword evidence="8" id="KW-1185">Reference proteome</keyword>
<dbReference type="PANTHER" id="PTHR42861">
    <property type="entry name" value="CALCIUM-TRANSPORTING ATPASE"/>
    <property type="match status" value="1"/>
</dbReference>
<evidence type="ECO:0000256" key="4">
    <source>
        <dbReference type="ARBA" id="ARBA00023136"/>
    </source>
</evidence>
<dbReference type="Pfam" id="PF00702">
    <property type="entry name" value="Hydrolase"/>
    <property type="match status" value="1"/>
</dbReference>
<protein>
    <submittedName>
        <fullName evidence="7">HAD-IC family P-type ATPase</fullName>
    </submittedName>
</protein>
<dbReference type="SFLD" id="SFLDG00002">
    <property type="entry name" value="C1.7:_P-type_atpase_like"/>
    <property type="match status" value="1"/>
</dbReference>
<proteinExistence type="predicted"/>
<keyword evidence="2 5" id="KW-0812">Transmembrane</keyword>